<evidence type="ECO:0000259" key="8">
    <source>
        <dbReference type="Pfam" id="PF04042"/>
    </source>
</evidence>
<feature type="domain" description="DNA polymerase alpha/delta/epsilon subunit B" evidence="8">
    <location>
        <begin position="344"/>
        <end position="569"/>
    </location>
</feature>
<dbReference type="GO" id="GO:0003677">
    <property type="term" value="F:DNA binding"/>
    <property type="evidence" value="ECO:0007669"/>
    <property type="project" value="InterPro"/>
</dbReference>
<evidence type="ECO:0000256" key="5">
    <source>
        <dbReference type="ARBA" id="ARBA00023242"/>
    </source>
</evidence>
<gene>
    <name evidence="10" type="ORF">BZG36_03826</name>
</gene>
<feature type="region of interest" description="Disordered" evidence="7">
    <location>
        <begin position="76"/>
        <end position="168"/>
    </location>
</feature>
<feature type="compositionally biased region" description="Polar residues" evidence="7">
    <location>
        <begin position="103"/>
        <end position="113"/>
    </location>
</feature>
<evidence type="ECO:0000256" key="3">
    <source>
        <dbReference type="ARBA" id="ARBA00018596"/>
    </source>
</evidence>
<comment type="similarity">
    <text evidence="2 6">Belongs to the DNA polymerase alpha subunit B family.</text>
</comment>
<dbReference type="AlphaFoldDB" id="A0A261XZR4"/>
<dbReference type="InterPro" id="IPR016722">
    <property type="entry name" value="DNA_pol_alpha_bsu"/>
</dbReference>
<dbReference type="InterPro" id="IPR007185">
    <property type="entry name" value="DNA_pol_a/d/e_bsu"/>
</dbReference>
<dbReference type="Proteomes" id="UP000242875">
    <property type="component" value="Unassembled WGS sequence"/>
</dbReference>
<dbReference type="OrthoDB" id="336885at2759"/>
<evidence type="ECO:0000313" key="10">
    <source>
        <dbReference type="EMBL" id="OZJ03831.1"/>
    </source>
</evidence>
<dbReference type="Gene3D" id="3.60.21.60">
    <property type="match status" value="1"/>
</dbReference>
<comment type="subcellular location">
    <subcellularLocation>
        <location evidence="1 6">Nucleus</location>
    </subcellularLocation>
</comment>
<keyword evidence="11" id="KW-1185">Reference proteome</keyword>
<evidence type="ECO:0000256" key="2">
    <source>
        <dbReference type="ARBA" id="ARBA00007299"/>
    </source>
</evidence>
<dbReference type="EMBL" id="MVBO01000067">
    <property type="protein sequence ID" value="OZJ03831.1"/>
    <property type="molecule type" value="Genomic_DNA"/>
</dbReference>
<dbReference type="GO" id="GO:0005658">
    <property type="term" value="C:alpha DNA polymerase:primase complex"/>
    <property type="evidence" value="ECO:0007669"/>
    <property type="project" value="TreeGrafter"/>
</dbReference>
<evidence type="ECO:0000313" key="11">
    <source>
        <dbReference type="Proteomes" id="UP000242875"/>
    </source>
</evidence>
<proteinExistence type="inferred from homology"/>
<sequence>MTVPDLRAEVESTFDLQDDSAAVTECMDIIHAYSLDLEKLRNKWEAFVLNGMQGENISKPTVDLLKHFRANLQSEAQDSLRNATKLNTPSRLALRTPNKGNKRTPNQIYNANSLGGYMDTLSPDTPSRKRPSSAFATPESKRRSSGADWNSSPSSSSPSASRSNSSKAKLTLNSHISLRSPLSSANEAQVRLELAQQPTGRFKYMFEKLTEKSEGLDDRIEYFADIISRFHEVEQLSNPSHPSQEPVTYVGRICNEDAEGRLKDNSVVLESSRRMGAGRRVKVDLSAVGEYSLFPGQVVGVEGTNPTGDLFHVTKILYPPLPPVSVHDPDELEGYNLSGQPVTIFVAAGPYTSTTDSKEPTLDFEPFRRLVDIIIDEAPDVVILLGPFIDQSHPCFQVDESDPERGVKRMATIDSSLEDIFRRNISQNLDRIRGRHPKIEVILIPHTRDVFQTYAVLPQPAFDQALRESLGLDRSIKCLSNPSMFTLNEVCVGVCTADTLFGLSREGVPSVMPDRMGRFCKHLLQQRSFYPLFPPAEGDNLNFEHLPQMQMDITPDVLIVPSQLTPFAKVVDNVVCINPEAGANGQAKGGYAKLTIAPLSRQEDGTFGKDARVYERLRVDFV</sequence>
<accession>A0A261XZR4</accession>
<dbReference type="Pfam" id="PF22062">
    <property type="entry name" value="OB_DPOA2"/>
    <property type="match status" value="1"/>
</dbReference>
<evidence type="ECO:0000256" key="6">
    <source>
        <dbReference type="PIRNR" id="PIRNR018300"/>
    </source>
</evidence>
<keyword evidence="5 6" id="KW-0539">Nucleus</keyword>
<dbReference type="PIRSF" id="PIRSF018300">
    <property type="entry name" value="DNA_pol_alph_2"/>
    <property type="match status" value="1"/>
</dbReference>
<dbReference type="PANTHER" id="PTHR23061:SF12">
    <property type="entry name" value="DNA POLYMERASE ALPHA SUBUNIT B"/>
    <property type="match status" value="1"/>
</dbReference>
<dbReference type="InterPro" id="IPR054300">
    <property type="entry name" value="OB_DPOA2"/>
</dbReference>
<evidence type="ECO:0000256" key="4">
    <source>
        <dbReference type="ARBA" id="ARBA00022705"/>
    </source>
</evidence>
<feature type="domain" description="DNA polymerase alpha subunit B OB" evidence="9">
    <location>
        <begin position="213"/>
        <end position="317"/>
    </location>
</feature>
<organism evidence="10 11">
    <name type="scientific">Bifiguratus adelaidae</name>
    <dbReference type="NCBI Taxonomy" id="1938954"/>
    <lineage>
        <taxon>Eukaryota</taxon>
        <taxon>Fungi</taxon>
        <taxon>Fungi incertae sedis</taxon>
        <taxon>Mucoromycota</taxon>
        <taxon>Mucoromycotina</taxon>
        <taxon>Endogonomycetes</taxon>
        <taxon>Endogonales</taxon>
        <taxon>Endogonales incertae sedis</taxon>
        <taxon>Bifiguratus</taxon>
    </lineage>
</organism>
<dbReference type="GO" id="GO:0006270">
    <property type="term" value="P:DNA replication initiation"/>
    <property type="evidence" value="ECO:0007669"/>
    <property type="project" value="TreeGrafter"/>
</dbReference>
<protein>
    <recommendedName>
        <fullName evidence="3 6">DNA polymerase alpha subunit B</fullName>
    </recommendedName>
</protein>
<name>A0A261XZR4_9FUNG</name>
<comment type="function">
    <text evidence="6">Accessory subunit of the DNA polymerase alpha complex (also known as the alpha DNA polymerase-primase complex) which plays an essential role in the initiation of DNA synthesis.</text>
</comment>
<keyword evidence="4 6" id="KW-0235">DNA replication</keyword>
<feature type="compositionally biased region" description="Low complexity" evidence="7">
    <location>
        <begin position="146"/>
        <end position="166"/>
    </location>
</feature>
<feature type="compositionally biased region" description="Polar residues" evidence="7">
    <location>
        <begin position="76"/>
        <end position="90"/>
    </location>
</feature>
<reference evidence="10 11" key="1">
    <citation type="journal article" date="2017" name="Mycologia">
        <title>Bifiguratus adelaidae, gen. et sp. nov., a new member of Mucoromycotina in endophytic and soil-dwelling habitats.</title>
        <authorList>
            <person name="Torres-Cruz T.J."/>
            <person name="Billingsley Tobias T.L."/>
            <person name="Almatruk M."/>
            <person name="Hesse C."/>
            <person name="Kuske C.R."/>
            <person name="Desiro A."/>
            <person name="Benucci G.M."/>
            <person name="Bonito G."/>
            <person name="Stajich J.E."/>
            <person name="Dunlap C."/>
            <person name="Arnold A.E."/>
            <person name="Porras-Alfaro A."/>
        </authorList>
    </citation>
    <scope>NUCLEOTIDE SEQUENCE [LARGE SCALE GENOMIC DNA]</scope>
    <source>
        <strain evidence="10 11">AZ0501</strain>
    </source>
</reference>
<evidence type="ECO:0000259" key="9">
    <source>
        <dbReference type="Pfam" id="PF22062"/>
    </source>
</evidence>
<evidence type="ECO:0000256" key="1">
    <source>
        <dbReference type="ARBA" id="ARBA00004123"/>
    </source>
</evidence>
<dbReference type="PANTHER" id="PTHR23061">
    <property type="entry name" value="DNA POLYMERASE 2 ALPHA 70 KDA SUBUNIT"/>
    <property type="match status" value="1"/>
</dbReference>
<evidence type="ECO:0000256" key="7">
    <source>
        <dbReference type="SAM" id="MobiDB-lite"/>
    </source>
</evidence>
<dbReference type="Pfam" id="PF04042">
    <property type="entry name" value="DNA_pol_E_B"/>
    <property type="match status" value="1"/>
</dbReference>
<comment type="caution">
    <text evidence="10">The sequence shown here is derived from an EMBL/GenBank/DDBJ whole genome shotgun (WGS) entry which is preliminary data.</text>
</comment>